<name>A0A7C8I659_9PLEO</name>
<dbReference type="Proteomes" id="UP000481861">
    <property type="component" value="Unassembled WGS sequence"/>
</dbReference>
<proteinExistence type="predicted"/>
<evidence type="ECO:0000256" key="1">
    <source>
        <dbReference type="SAM" id="MobiDB-lite"/>
    </source>
</evidence>
<feature type="region of interest" description="Disordered" evidence="1">
    <location>
        <begin position="107"/>
        <end position="136"/>
    </location>
</feature>
<dbReference type="AlphaFoldDB" id="A0A7C8I659"/>
<comment type="caution">
    <text evidence="2">The sequence shown here is derived from an EMBL/GenBank/DDBJ whole genome shotgun (WGS) entry which is preliminary data.</text>
</comment>
<gene>
    <name evidence="2" type="ORF">BDV95DRAFT_572852</name>
</gene>
<sequence>MVLSWVGRGAERYMYKWVSPFPGRYLDSGTCTNTLVYIRSLSTTTIHNIPSEYYLLSSLVNLIYQSKMSSSTPQYAYIPNLVGRQMLRVALEDVVELDVVSSATTTALNTKAASGTSSSSRDSSPAPSLGSVRGEE</sequence>
<keyword evidence="3" id="KW-1185">Reference proteome</keyword>
<dbReference type="EMBL" id="JAADJZ010000011">
    <property type="protein sequence ID" value="KAF2871797.1"/>
    <property type="molecule type" value="Genomic_DNA"/>
</dbReference>
<dbReference type="OrthoDB" id="3790619at2759"/>
<evidence type="ECO:0000313" key="2">
    <source>
        <dbReference type="EMBL" id="KAF2871797.1"/>
    </source>
</evidence>
<evidence type="ECO:0000313" key="3">
    <source>
        <dbReference type="Proteomes" id="UP000481861"/>
    </source>
</evidence>
<accession>A0A7C8I659</accession>
<protein>
    <submittedName>
        <fullName evidence="2">Uncharacterized protein</fullName>
    </submittedName>
</protein>
<feature type="compositionally biased region" description="Low complexity" evidence="1">
    <location>
        <begin position="112"/>
        <end position="136"/>
    </location>
</feature>
<reference evidence="2 3" key="1">
    <citation type="submission" date="2020-01" db="EMBL/GenBank/DDBJ databases">
        <authorList>
            <consortium name="DOE Joint Genome Institute"/>
            <person name="Haridas S."/>
            <person name="Albert R."/>
            <person name="Binder M."/>
            <person name="Bloem J."/>
            <person name="Labutti K."/>
            <person name="Salamov A."/>
            <person name="Andreopoulos B."/>
            <person name="Baker S.E."/>
            <person name="Barry K."/>
            <person name="Bills G."/>
            <person name="Bluhm B.H."/>
            <person name="Cannon C."/>
            <person name="Castanera R."/>
            <person name="Culley D.E."/>
            <person name="Daum C."/>
            <person name="Ezra D."/>
            <person name="Gonzalez J.B."/>
            <person name="Henrissat B."/>
            <person name="Kuo A."/>
            <person name="Liang C."/>
            <person name="Lipzen A."/>
            <person name="Lutzoni F."/>
            <person name="Magnuson J."/>
            <person name="Mondo S."/>
            <person name="Nolan M."/>
            <person name="Ohm R."/>
            <person name="Pangilinan J."/>
            <person name="Park H.-J.H."/>
            <person name="Ramirez L."/>
            <person name="Alfaro M."/>
            <person name="Sun H."/>
            <person name="Tritt A."/>
            <person name="Yoshinaga Y."/>
            <person name="Zwiers L.-H.L."/>
            <person name="Turgeon B.G."/>
            <person name="Goodwin S.B."/>
            <person name="Spatafora J.W."/>
            <person name="Crous P.W."/>
            <person name="Grigoriev I.V."/>
        </authorList>
    </citation>
    <scope>NUCLEOTIDE SEQUENCE [LARGE SCALE GENOMIC DNA]</scope>
    <source>
        <strain evidence="2 3">CBS 611.86</strain>
    </source>
</reference>
<organism evidence="2 3">
    <name type="scientific">Massariosphaeria phaeospora</name>
    <dbReference type="NCBI Taxonomy" id="100035"/>
    <lineage>
        <taxon>Eukaryota</taxon>
        <taxon>Fungi</taxon>
        <taxon>Dikarya</taxon>
        <taxon>Ascomycota</taxon>
        <taxon>Pezizomycotina</taxon>
        <taxon>Dothideomycetes</taxon>
        <taxon>Pleosporomycetidae</taxon>
        <taxon>Pleosporales</taxon>
        <taxon>Pleosporales incertae sedis</taxon>
        <taxon>Massariosphaeria</taxon>
    </lineage>
</organism>